<reference evidence="1 2" key="1">
    <citation type="submission" date="2019-11" db="EMBL/GenBank/DDBJ databases">
        <title>Whole genome sequence of Oryza granulata.</title>
        <authorList>
            <person name="Li W."/>
        </authorList>
    </citation>
    <scope>NUCLEOTIDE SEQUENCE [LARGE SCALE GENOMIC DNA]</scope>
    <source>
        <strain evidence="2">cv. Menghai</strain>
        <tissue evidence="1">Leaf</tissue>
    </source>
</reference>
<keyword evidence="2" id="KW-1185">Reference proteome</keyword>
<name>A0A6G1BNU1_9ORYZ</name>
<dbReference type="OrthoDB" id="695217at2759"/>
<dbReference type="AlphaFoldDB" id="A0A6G1BNU1"/>
<dbReference type="EMBL" id="SPHZ02000012">
    <property type="protein sequence ID" value="KAF0890045.1"/>
    <property type="molecule type" value="Genomic_DNA"/>
</dbReference>
<proteinExistence type="predicted"/>
<dbReference type="Proteomes" id="UP000479710">
    <property type="component" value="Unassembled WGS sequence"/>
</dbReference>
<evidence type="ECO:0000313" key="2">
    <source>
        <dbReference type="Proteomes" id="UP000479710"/>
    </source>
</evidence>
<sequence>MVKRELLARCMTCPLCHRILRNATTVSECLHTCKYSSAAPPHVGSSSSNLSYRRFVAFLSTAATIWRVADPPEAPDSAAAGGWSSPHFVIRGCCAAIGDWVSRLGWRSCVIGILDRFLPCYAVLQCGFWAPEAMLHESCASRD</sequence>
<evidence type="ECO:0000313" key="1">
    <source>
        <dbReference type="EMBL" id="KAF0890045.1"/>
    </source>
</evidence>
<protein>
    <submittedName>
        <fullName evidence="1">Uncharacterized protein</fullName>
    </submittedName>
</protein>
<comment type="caution">
    <text evidence="1">The sequence shown here is derived from an EMBL/GenBank/DDBJ whole genome shotgun (WGS) entry which is preliminary data.</text>
</comment>
<organism evidence="1 2">
    <name type="scientific">Oryza meyeriana var. granulata</name>
    <dbReference type="NCBI Taxonomy" id="110450"/>
    <lineage>
        <taxon>Eukaryota</taxon>
        <taxon>Viridiplantae</taxon>
        <taxon>Streptophyta</taxon>
        <taxon>Embryophyta</taxon>
        <taxon>Tracheophyta</taxon>
        <taxon>Spermatophyta</taxon>
        <taxon>Magnoliopsida</taxon>
        <taxon>Liliopsida</taxon>
        <taxon>Poales</taxon>
        <taxon>Poaceae</taxon>
        <taxon>BOP clade</taxon>
        <taxon>Oryzoideae</taxon>
        <taxon>Oryzeae</taxon>
        <taxon>Oryzinae</taxon>
        <taxon>Oryza</taxon>
        <taxon>Oryza meyeriana</taxon>
    </lineage>
</organism>
<gene>
    <name evidence="1" type="ORF">E2562_036421</name>
</gene>
<accession>A0A6G1BNU1</accession>